<sequence length="756" mass="77867">MTTTDEKRTGDGSSPESSPDDRTTPAADGAASPGPATDKPPHRLEAARRRVLDESPRASLALLGLLVATGVLYFWNLSANGYANSFYSAAVQAGSQSWKAFFYGSSDAANSITVDKPPASLWLMALSVRLFGLNTIAILLPQVLMGIGTVLLVDRTVKRYFGVGAGLVAGAAMAITPVAVLMFRFNNPDALLVMLMALGAWATLRAIEKGSIRWMALVGVFIGFGFLTKTLQAFLVVPFFGLAFMLFAATTWRRRVLGLLAAVGALVVAGGWWVAIVELVPESWRPFIGGSQNDSFLELTFGYNGLGRINGEETGSVGGGGPSSGETGLARLFSSDLGGQISWLIPAALILVVLALWMGRRAPRTDMRRASHMVWGGWFLATFLTFSFMAGIFHQYYTVALSPAIAVMVGAGAGELWQRRSTWLARIGLALAALATGVWGFVLLQRQTEYGQWLAILVLATGILAALGVLFAHRMGRALLAALLASAIVSAGAGQAAYAVSTVTTAKTGSIITAGPTVSSGMGGGPGGMGGGPGGQGGGQGFPGGQGQTGQTGQGQTGQGTTGQSQNGQNQTGQGGMGTPPGQSSQSQQGQSSQGQQSQQGQMPSAGGAEGAMGGGPGGGGGGGMSGLLDATEPDQDVVDALTADADQYTWVAAAVGSQSAAGMQLASEEPVMAIGGFNGSDPSPTLEQFQQYVEDGQIHYLLASSGFGQQNGGSDSASEIVEWASENYKEVTIGDSTFYDLTQPVSSSTSTQEAS</sequence>
<proteinExistence type="predicted"/>
<feature type="transmembrane region" description="Helical" evidence="9">
    <location>
        <begin position="479"/>
        <end position="500"/>
    </location>
</feature>
<feature type="compositionally biased region" description="Low complexity" evidence="8">
    <location>
        <begin position="580"/>
        <end position="607"/>
    </location>
</feature>
<dbReference type="PANTHER" id="PTHR33908:SF3">
    <property type="entry name" value="UNDECAPRENYL PHOSPHATE-ALPHA-4-AMINO-4-DEOXY-L-ARABINOSE ARABINOSYL TRANSFERASE"/>
    <property type="match status" value="1"/>
</dbReference>
<keyword evidence="5 9" id="KW-0812">Transmembrane</keyword>
<evidence type="ECO:0000256" key="4">
    <source>
        <dbReference type="ARBA" id="ARBA00022679"/>
    </source>
</evidence>
<evidence type="ECO:0000256" key="8">
    <source>
        <dbReference type="SAM" id="MobiDB-lite"/>
    </source>
</evidence>
<dbReference type="RefSeq" id="WP_249477421.1">
    <property type="nucleotide sequence ID" value="NZ_CP097218.1"/>
</dbReference>
<evidence type="ECO:0000256" key="5">
    <source>
        <dbReference type="ARBA" id="ARBA00022692"/>
    </source>
</evidence>
<feature type="transmembrane region" description="Helical" evidence="9">
    <location>
        <begin position="160"/>
        <end position="182"/>
    </location>
</feature>
<feature type="domain" description="Glycosyltransferase RgtA/B/C/D-like" evidence="10">
    <location>
        <begin position="115"/>
        <end position="269"/>
    </location>
</feature>
<dbReference type="GO" id="GO:0016757">
    <property type="term" value="F:glycosyltransferase activity"/>
    <property type="evidence" value="ECO:0007669"/>
    <property type="project" value="UniProtKB-KW"/>
</dbReference>
<gene>
    <name evidence="12" type="ORF">M4486_12010</name>
</gene>
<evidence type="ECO:0000313" key="12">
    <source>
        <dbReference type="EMBL" id="UQN28367.1"/>
    </source>
</evidence>
<keyword evidence="4 12" id="KW-0808">Transferase</keyword>
<dbReference type="EC" id="2.4.-.-" evidence="12"/>
<name>A0ABY4N1E4_9MICO</name>
<evidence type="ECO:0000256" key="3">
    <source>
        <dbReference type="ARBA" id="ARBA00022676"/>
    </source>
</evidence>
<comment type="subcellular location">
    <subcellularLocation>
        <location evidence="1">Cell membrane</location>
        <topology evidence="1">Multi-pass membrane protein</topology>
    </subcellularLocation>
</comment>
<evidence type="ECO:0000259" key="11">
    <source>
        <dbReference type="Pfam" id="PF24878"/>
    </source>
</evidence>
<evidence type="ECO:0000313" key="13">
    <source>
        <dbReference type="Proteomes" id="UP001055868"/>
    </source>
</evidence>
<feature type="transmembrane region" description="Helical" evidence="9">
    <location>
        <begin position="423"/>
        <end position="444"/>
    </location>
</feature>
<feature type="region of interest" description="Disordered" evidence="8">
    <location>
        <begin position="512"/>
        <end position="631"/>
    </location>
</feature>
<protein>
    <submittedName>
        <fullName evidence="12">Glycosyltransferase family 39 protein</fullName>
        <ecNumber evidence="12">2.4.-.-</ecNumber>
    </submittedName>
</protein>
<dbReference type="Pfam" id="PF24878">
    <property type="entry name" value="YkcB_C"/>
    <property type="match status" value="1"/>
</dbReference>
<evidence type="ECO:0000256" key="7">
    <source>
        <dbReference type="ARBA" id="ARBA00023136"/>
    </source>
</evidence>
<feature type="compositionally biased region" description="Gly residues" evidence="8">
    <location>
        <begin position="521"/>
        <end position="561"/>
    </location>
</feature>
<dbReference type="InterPro" id="IPR050297">
    <property type="entry name" value="LipidA_mod_glycosyltrf_83"/>
</dbReference>
<keyword evidence="2" id="KW-1003">Cell membrane</keyword>
<keyword evidence="7 9" id="KW-0472">Membrane</keyword>
<feature type="transmembrane region" description="Helical" evidence="9">
    <location>
        <begin position="341"/>
        <end position="358"/>
    </location>
</feature>
<dbReference type="InterPro" id="IPR038731">
    <property type="entry name" value="RgtA/B/C-like"/>
</dbReference>
<feature type="transmembrane region" description="Helical" evidence="9">
    <location>
        <begin position="450"/>
        <end position="472"/>
    </location>
</feature>
<feature type="transmembrane region" description="Helical" evidence="9">
    <location>
        <begin position="58"/>
        <end position="75"/>
    </location>
</feature>
<evidence type="ECO:0000256" key="1">
    <source>
        <dbReference type="ARBA" id="ARBA00004651"/>
    </source>
</evidence>
<organism evidence="12 13">
    <name type="scientific">Brachybacterium kimchii</name>
    <dbReference type="NCBI Taxonomy" id="2942909"/>
    <lineage>
        <taxon>Bacteria</taxon>
        <taxon>Bacillati</taxon>
        <taxon>Actinomycetota</taxon>
        <taxon>Actinomycetes</taxon>
        <taxon>Micrococcales</taxon>
        <taxon>Dermabacteraceae</taxon>
        <taxon>Brachybacterium</taxon>
    </lineage>
</organism>
<feature type="compositionally biased region" description="Low complexity" evidence="8">
    <location>
        <begin position="24"/>
        <end position="37"/>
    </location>
</feature>
<dbReference type="InterPro" id="IPR056785">
    <property type="entry name" value="YkcA/B-like_C"/>
</dbReference>
<evidence type="ECO:0000256" key="6">
    <source>
        <dbReference type="ARBA" id="ARBA00022989"/>
    </source>
</evidence>
<keyword evidence="3 12" id="KW-0328">Glycosyltransferase</keyword>
<accession>A0ABY4N1E4</accession>
<feature type="domain" description="Putative mannosyltransferase YkcA/B-like C-terminal" evidence="11">
    <location>
        <begin position="639"/>
        <end position="728"/>
    </location>
</feature>
<dbReference type="Proteomes" id="UP001055868">
    <property type="component" value="Chromosome"/>
</dbReference>
<feature type="transmembrane region" description="Helical" evidence="9">
    <location>
        <begin position="396"/>
        <end position="416"/>
    </location>
</feature>
<feature type="compositionally biased region" description="Low complexity" evidence="8">
    <location>
        <begin position="562"/>
        <end position="572"/>
    </location>
</feature>
<keyword evidence="13" id="KW-1185">Reference proteome</keyword>
<feature type="transmembrane region" description="Helical" evidence="9">
    <location>
        <begin position="256"/>
        <end position="276"/>
    </location>
</feature>
<feature type="region of interest" description="Disordered" evidence="8">
    <location>
        <begin position="1"/>
        <end position="42"/>
    </location>
</feature>
<keyword evidence="6 9" id="KW-1133">Transmembrane helix</keyword>
<dbReference type="EMBL" id="CP097218">
    <property type="protein sequence ID" value="UQN28367.1"/>
    <property type="molecule type" value="Genomic_DNA"/>
</dbReference>
<feature type="compositionally biased region" description="Gly residues" evidence="8">
    <location>
        <begin position="608"/>
        <end position="626"/>
    </location>
</feature>
<feature type="transmembrane region" description="Helical" evidence="9">
    <location>
        <begin position="370"/>
        <end position="390"/>
    </location>
</feature>
<evidence type="ECO:0000256" key="9">
    <source>
        <dbReference type="SAM" id="Phobius"/>
    </source>
</evidence>
<evidence type="ECO:0000256" key="2">
    <source>
        <dbReference type="ARBA" id="ARBA00022475"/>
    </source>
</evidence>
<dbReference type="Pfam" id="PF13231">
    <property type="entry name" value="PMT_2"/>
    <property type="match status" value="1"/>
</dbReference>
<reference evidence="12" key="1">
    <citation type="submission" date="2022-05" db="EMBL/GenBank/DDBJ databases">
        <title>Genomic analysis of Brachybacterium sp. CBA3104.</title>
        <authorList>
            <person name="Roh S.W."/>
            <person name="Kim Y.B."/>
            <person name="Kim Y."/>
        </authorList>
    </citation>
    <scope>NUCLEOTIDE SEQUENCE</scope>
    <source>
        <strain evidence="12">CBA3104</strain>
    </source>
</reference>
<evidence type="ECO:0000259" key="10">
    <source>
        <dbReference type="Pfam" id="PF13231"/>
    </source>
</evidence>
<feature type="compositionally biased region" description="Basic and acidic residues" evidence="8">
    <location>
        <begin position="1"/>
        <end position="10"/>
    </location>
</feature>
<dbReference type="PANTHER" id="PTHR33908">
    <property type="entry name" value="MANNOSYLTRANSFERASE YKCB-RELATED"/>
    <property type="match status" value="1"/>
</dbReference>
<feature type="transmembrane region" description="Helical" evidence="9">
    <location>
        <begin position="130"/>
        <end position="153"/>
    </location>
</feature>